<feature type="compositionally biased region" description="Basic and acidic residues" evidence="4">
    <location>
        <begin position="658"/>
        <end position="688"/>
    </location>
</feature>
<dbReference type="Pfam" id="PF08573">
    <property type="entry name" value="SAE2"/>
    <property type="match status" value="1"/>
</dbReference>
<evidence type="ECO:0000259" key="5">
    <source>
        <dbReference type="Pfam" id="PF08573"/>
    </source>
</evidence>
<accession>A0A1D3TG60</accession>
<feature type="region of interest" description="Disordered" evidence="4">
    <location>
        <begin position="326"/>
        <end position="364"/>
    </location>
</feature>
<evidence type="ECO:0000256" key="3">
    <source>
        <dbReference type="ARBA" id="ARBA00023242"/>
    </source>
</evidence>
<gene>
    <name evidence="6" type="primary">PocGH01_06024400</name>
    <name evidence="6" type="ORF">POCGH01_06024400</name>
</gene>
<reference evidence="6 7" key="1">
    <citation type="submission" date="2016-06" db="EMBL/GenBank/DDBJ databases">
        <authorList>
            <consortium name="Pathogen Informatics"/>
        </authorList>
    </citation>
    <scope>NUCLEOTIDE SEQUENCE [LARGE SCALE GENOMIC DNA]</scope>
    <source>
        <strain evidence="6">PocGH01</strain>
    </source>
</reference>
<sequence>MLRMATFKNKYENSLNEKEQYACLESVLGRIFDELIFDFRRKFIQKISTVIDEVKHNDPILEIGKNRYNLKGGNKEVKEEGKEEDDEEVERKEKSLYNDSVLGEYLKRFTGSKKDNLIRNMQKEMEERERGEWKTGQLEKGERKAAVLTTGELFESLKFENDAKERMPFRHVLKGKNEDRCWLSKKESSFYDGKSELSNALERELNLKLDTHGEGNLASLSPSCEYKWIEKKKKNTSTDTSIKQFSISKKSNNNAIDLNTRCDDNKNVNKDFYSNIVSKYTVKRLFSNRSYSKEGDDLHHNYDEEQNKFHNSFVHRMGTHGEAHRLYSTTSNGEPHVERQVERQVERHGREKSSQRDETYSLKDSLMERAEIRPNLKSHNWSTHDRRSLENKDYKIVDKDCEKSSKKSINSKAGSSISELEHAPIVLKKEMNGRKNASTCYEQGGLLSNKCAAGVCRNDRCESGDEENGEMYRVREGREIGKQLFFEVVRGKRRRHLKGFECDDCKSFYNEIFSDSSDSVKLKEGGKKNKCKSNVDTVIKMGMNEHSRNGLHKKWKEDVYNRSVALYDDKNGPSSISGKNENDLVDNNLKKKHVRNAIQYRGRSFRNSSSDKHSDDYKNMDKYVRKCEFGERNNFRINGEEEELEEKFYEIEDEKVDEEQTKRKGKQEKEKKQEKAEKAEKAEKSEKNEGEEEENEETKEMKKKKIIQSFSRHRYHSKVNDSPQNFWSFDFFK</sequence>
<dbReference type="VEuPathDB" id="PlasmoDB:POWCR01_060019200"/>
<dbReference type="VEuPathDB" id="PlasmoDB:PocGH01_06024400"/>
<evidence type="ECO:0000256" key="2">
    <source>
        <dbReference type="ARBA" id="ARBA00022763"/>
    </source>
</evidence>
<name>A0A1D3TG60_PLAOA</name>
<proteinExistence type="predicted"/>
<feature type="compositionally biased region" description="Basic residues" evidence="4">
    <location>
        <begin position="701"/>
        <end position="717"/>
    </location>
</feature>
<evidence type="ECO:0000256" key="4">
    <source>
        <dbReference type="SAM" id="MobiDB-lite"/>
    </source>
</evidence>
<dbReference type="EMBL" id="LT594587">
    <property type="protein sequence ID" value="SCP03944.1"/>
    <property type="molecule type" value="Genomic_DNA"/>
</dbReference>
<protein>
    <recommendedName>
        <fullName evidence="5">DNA endonuclease activator Ctp1 C-terminal domain-containing protein</fullName>
    </recommendedName>
</protein>
<dbReference type="AlphaFoldDB" id="A0A1D3TG60"/>
<dbReference type="GO" id="GO:0006281">
    <property type="term" value="P:DNA repair"/>
    <property type="evidence" value="ECO:0007669"/>
    <property type="project" value="InterPro"/>
</dbReference>
<evidence type="ECO:0000313" key="6">
    <source>
        <dbReference type="EMBL" id="SCP03944.1"/>
    </source>
</evidence>
<keyword evidence="2" id="KW-0227">DNA damage</keyword>
<feature type="compositionally biased region" description="Acidic residues" evidence="4">
    <location>
        <begin position="648"/>
        <end position="657"/>
    </location>
</feature>
<dbReference type="Proteomes" id="UP000242942">
    <property type="component" value="Chromosome 6"/>
</dbReference>
<dbReference type="GO" id="GO:0005634">
    <property type="term" value="C:nucleus"/>
    <property type="evidence" value="ECO:0007669"/>
    <property type="project" value="UniProtKB-SubCell"/>
</dbReference>
<feature type="compositionally biased region" description="Basic and acidic residues" evidence="4">
    <location>
        <begin position="335"/>
        <end position="364"/>
    </location>
</feature>
<dbReference type="OrthoDB" id="378458at2759"/>
<feature type="region of interest" description="Disordered" evidence="4">
    <location>
        <begin position="648"/>
        <end position="733"/>
    </location>
</feature>
<evidence type="ECO:0000256" key="1">
    <source>
        <dbReference type="ARBA" id="ARBA00004123"/>
    </source>
</evidence>
<comment type="subcellular location">
    <subcellularLocation>
        <location evidence="1">Nucleus</location>
    </subcellularLocation>
</comment>
<feature type="domain" description="DNA endonuclease activator Ctp1 C-terminal" evidence="5">
    <location>
        <begin position="659"/>
        <end position="731"/>
    </location>
</feature>
<organism evidence="6 7">
    <name type="scientific">Plasmodium ovale</name>
    <name type="common">malaria parasite P. ovale</name>
    <dbReference type="NCBI Taxonomy" id="36330"/>
    <lineage>
        <taxon>Eukaryota</taxon>
        <taxon>Sar</taxon>
        <taxon>Alveolata</taxon>
        <taxon>Apicomplexa</taxon>
        <taxon>Aconoidasida</taxon>
        <taxon>Haemosporida</taxon>
        <taxon>Plasmodiidae</taxon>
        <taxon>Plasmodium</taxon>
        <taxon>Plasmodium (Plasmodium)</taxon>
    </lineage>
</organism>
<keyword evidence="7" id="KW-1185">Reference proteome</keyword>
<keyword evidence="3" id="KW-0539">Nucleus</keyword>
<dbReference type="InterPro" id="IPR013882">
    <property type="entry name" value="Ctp1_C"/>
</dbReference>
<evidence type="ECO:0000313" key="7">
    <source>
        <dbReference type="Proteomes" id="UP000242942"/>
    </source>
</evidence>